<name>A0A212LCC8_9HYPH</name>
<gene>
    <name evidence="1" type="ORF">KL86PLE_130612</name>
</gene>
<dbReference type="EMBL" id="FMJD01000005">
    <property type="protein sequence ID" value="SCM75211.1"/>
    <property type="molecule type" value="Genomic_DNA"/>
</dbReference>
<dbReference type="AlphaFoldDB" id="A0A212LCC8"/>
<protein>
    <submittedName>
        <fullName evidence="1">Uncharacterized protein</fullName>
    </submittedName>
</protein>
<proteinExistence type="predicted"/>
<reference evidence="1" key="1">
    <citation type="submission" date="2016-08" db="EMBL/GenBank/DDBJ databases">
        <authorList>
            <person name="Seilhamer J.J."/>
        </authorList>
    </citation>
    <scope>NUCLEOTIDE SEQUENCE</scope>
    <source>
        <strain evidence="1">86</strain>
    </source>
</reference>
<accession>A0A212LCC8</accession>
<organism evidence="1">
    <name type="scientific">uncultured Pleomorphomonas sp</name>
    <dbReference type="NCBI Taxonomy" id="442121"/>
    <lineage>
        <taxon>Bacteria</taxon>
        <taxon>Pseudomonadati</taxon>
        <taxon>Pseudomonadota</taxon>
        <taxon>Alphaproteobacteria</taxon>
        <taxon>Hyphomicrobiales</taxon>
        <taxon>Pleomorphomonadaceae</taxon>
        <taxon>Pleomorphomonas</taxon>
        <taxon>environmental samples</taxon>
    </lineage>
</organism>
<evidence type="ECO:0000313" key="1">
    <source>
        <dbReference type="EMBL" id="SCM75211.1"/>
    </source>
</evidence>
<sequence length="22" mass="2709">MSIRTNQIFKYNVKNINQRIDI</sequence>